<organism evidence="1">
    <name type="scientific">Melon necrotic spot virus</name>
    <name type="common">MNSV</name>
    <dbReference type="NCBI Taxonomy" id="11987"/>
    <lineage>
        <taxon>Viruses</taxon>
        <taxon>Riboviria</taxon>
        <taxon>Orthornavirae</taxon>
        <taxon>Kitrinoviricota</taxon>
        <taxon>Tolucaviricetes</taxon>
        <taxon>Tolivirales</taxon>
        <taxon>Tombusviridae</taxon>
        <taxon>Procedovirinae</taxon>
        <taxon>Gammacarmovirus</taxon>
        <taxon>Gammacarmovirus melonis</taxon>
    </lineage>
</organism>
<protein>
    <submittedName>
        <fullName evidence="1">29K protein</fullName>
    </submittedName>
</protein>
<proteinExistence type="predicted"/>
<sequence length="268" mass="29764">METGLKFLVSGGLATSSVFRKVNAESLLDSSRASSDIIATVHGSMINAVRDDCAKVAKVALCVGVAYAAWKAGSLWFRRRPVLRNAIVRGGEEVMEHITVGIDEDEDSDAEDREEIIVGSIGIGVSRSVSPERKLKRRHRSKPFIRKIVHLTKNHFGGCPESSKSNVMAVSKFVYDLCKQHNCLPHQTRMIISVAVPLVLSPDMYDISSRALLNSETLNENRAKLDRLKTLDGWLSNLICHPLSAKAWRRTIDNLCGLPDWKAFRLIN</sequence>
<gene>
    <name evidence="1" type="primary">p29</name>
</gene>
<dbReference type="EMBL" id="LC314587">
    <property type="protein sequence ID" value="BBA20786.1"/>
    <property type="molecule type" value="Genomic_RNA"/>
</dbReference>
<organismHost>
    <name type="scientific">Cucumis melo</name>
    <name type="common">Muskmelon</name>
    <dbReference type="NCBI Taxonomy" id="3656"/>
</organismHost>
<organismHost>
    <name type="scientific">Cucumis sativus</name>
    <name type="common">Cucumber</name>
    <dbReference type="NCBI Taxonomy" id="3659"/>
</organismHost>
<name>A0A224AM61_MNSV</name>
<accession>A0A224AM61</accession>
<evidence type="ECO:0000313" key="1">
    <source>
        <dbReference type="EMBL" id="BBA20786.1"/>
    </source>
</evidence>
<reference evidence="1" key="1">
    <citation type="submission" date="2017-07" db="EMBL/GenBank/DDBJ databases">
        <title>Complete nucleotide sequence and genomic structure of three watermelon isolates of Melon necrotic spot virus.</title>
        <authorList>
            <person name="Yoon J.Y."/>
            <person name="Chung B.N."/>
            <person name="Cho I.S."/>
            <person name="Kwon S.J."/>
            <person name="Lee J.H."/>
            <person name="Choi S.K."/>
        </authorList>
    </citation>
    <scope>NUCLEOTIDE SEQUENCE</scope>
    <source>
        <strain evidence="1">JE</strain>
    </source>
</reference>